<dbReference type="InterPro" id="IPR021416">
    <property type="entry name" value="DUF3048_N"/>
</dbReference>
<evidence type="ECO:0000256" key="2">
    <source>
        <dbReference type="SAM" id="SignalP"/>
    </source>
</evidence>
<evidence type="ECO:0000313" key="6">
    <source>
        <dbReference type="Proteomes" id="UP000054010"/>
    </source>
</evidence>
<evidence type="ECO:0000259" key="4">
    <source>
        <dbReference type="Pfam" id="PF17479"/>
    </source>
</evidence>
<feature type="region of interest" description="Disordered" evidence="1">
    <location>
        <begin position="51"/>
        <end position="83"/>
    </location>
</feature>
<gene>
    <name evidence="5" type="ORF">OSCT_1541</name>
</gene>
<feature type="domain" description="DUF3048" evidence="3">
    <location>
        <begin position="95"/>
        <end position="233"/>
    </location>
</feature>
<accession>E1IDZ0</accession>
<dbReference type="HOGENOM" id="CLU_045984_0_0_0"/>
<keyword evidence="2" id="KW-0732">Signal</keyword>
<feature type="chain" id="PRO_5003146947" evidence="2">
    <location>
        <begin position="31"/>
        <end position="389"/>
    </location>
</feature>
<dbReference type="Pfam" id="PF17479">
    <property type="entry name" value="DUF3048_C"/>
    <property type="match status" value="1"/>
</dbReference>
<dbReference type="Proteomes" id="UP000054010">
    <property type="component" value="Unassembled WGS sequence"/>
</dbReference>
<feature type="signal peptide" evidence="2">
    <location>
        <begin position="1"/>
        <end position="30"/>
    </location>
</feature>
<dbReference type="STRING" id="765420.OSCT_1541"/>
<dbReference type="AlphaFoldDB" id="E1IDZ0"/>
<feature type="compositionally biased region" description="Pro residues" evidence="1">
    <location>
        <begin position="54"/>
        <end position="83"/>
    </location>
</feature>
<proteinExistence type="predicted"/>
<dbReference type="Gene3D" id="3.50.90.10">
    <property type="entry name" value="YerB-like"/>
    <property type="match status" value="1"/>
</dbReference>
<dbReference type="EMBL" id="ADVR01000048">
    <property type="protein sequence ID" value="EFO80601.1"/>
    <property type="molecule type" value="Genomic_DNA"/>
</dbReference>
<organism evidence="5 6">
    <name type="scientific">Oscillochloris trichoides DG-6</name>
    <dbReference type="NCBI Taxonomy" id="765420"/>
    <lineage>
        <taxon>Bacteria</taxon>
        <taxon>Bacillati</taxon>
        <taxon>Chloroflexota</taxon>
        <taxon>Chloroflexia</taxon>
        <taxon>Chloroflexales</taxon>
        <taxon>Chloroflexineae</taxon>
        <taxon>Oscillochloridaceae</taxon>
        <taxon>Oscillochloris</taxon>
    </lineage>
</organism>
<evidence type="ECO:0000313" key="5">
    <source>
        <dbReference type="EMBL" id="EFO80601.1"/>
    </source>
</evidence>
<name>E1IDZ0_9CHLR</name>
<feature type="domain" description="DUF3048" evidence="4">
    <location>
        <begin position="267"/>
        <end position="374"/>
    </location>
</feature>
<comment type="caution">
    <text evidence="5">The sequence shown here is derived from an EMBL/GenBank/DDBJ whole genome shotgun (WGS) entry which is preliminary data.</text>
</comment>
<dbReference type="InterPro" id="IPR035328">
    <property type="entry name" value="DUF3048_C"/>
</dbReference>
<reference evidence="5 6" key="1">
    <citation type="journal article" date="2011" name="J. Bacteriol.">
        <title>Draft genome sequence of the anoxygenic filamentous phototrophic bacterium Oscillochloris trichoides subsp. DG-6.</title>
        <authorList>
            <person name="Kuznetsov B.B."/>
            <person name="Ivanovsky R.N."/>
            <person name="Keppen O.I."/>
            <person name="Sukhacheva M.V."/>
            <person name="Bumazhkin B.K."/>
            <person name="Patutina E.O."/>
            <person name="Beletsky A.V."/>
            <person name="Mardanov A.V."/>
            <person name="Baslerov R.V."/>
            <person name="Panteleeva A.N."/>
            <person name="Kolganova T.V."/>
            <person name="Ravin N.V."/>
            <person name="Skryabin K.G."/>
        </authorList>
    </citation>
    <scope>NUCLEOTIDE SEQUENCE [LARGE SCALE GENOMIC DNA]</scope>
    <source>
        <strain evidence="5 6">DG-6</strain>
    </source>
</reference>
<keyword evidence="6" id="KW-1185">Reference proteome</keyword>
<evidence type="ECO:0000259" key="3">
    <source>
        <dbReference type="Pfam" id="PF11258"/>
    </source>
</evidence>
<dbReference type="InterPro" id="IPR023158">
    <property type="entry name" value="YerB-like_sf"/>
</dbReference>
<dbReference type="eggNOG" id="COG1470">
    <property type="taxonomic scope" value="Bacteria"/>
</dbReference>
<protein>
    <submittedName>
        <fullName evidence="5">PT repeat-containing protein</fullName>
    </submittedName>
</protein>
<sequence>MNSYVNRVRSLLLLLLLVIIAGCASSPAIAQPTSTVVSSVPSAIPTLALAATAPPAPPTPTPAPPTATPEPPTATPEPPPPTPEVISGHLALVRGSLTERPFAVMLDNHPKAYPQSGMDNAVIVFEALAEFGITRYMAIFAPGISPELATIGPVRSARPYYVEWAKAFSSVYTHAGGSPEGLLLAETSVEIINNDALKGVSSRYFWRSSERAAPHNLYTSSANIAAFAASRNVETPDLSEIGFLFKPEAPADQRPASQNLRYFFIYRESYVGWSYDPATNDYLYFRAGRPHVDATTGEQLRFKNLVLMEVPEAPIPGDPKGRIEQQVIGEGKARIFRDGTMVEATWRKGAGFAQLRFYAADGSEILMNPGAVWIAAIPSMDNLTVEGGV</sequence>
<dbReference type="PROSITE" id="PS51257">
    <property type="entry name" value="PROKAR_LIPOPROTEIN"/>
    <property type="match status" value="1"/>
</dbReference>
<dbReference type="OrthoDB" id="9779102at2"/>
<dbReference type="SUPFAM" id="SSF159774">
    <property type="entry name" value="YerB-like"/>
    <property type="match status" value="1"/>
</dbReference>
<dbReference type="Pfam" id="PF11258">
    <property type="entry name" value="DUF3048"/>
    <property type="match status" value="1"/>
</dbReference>
<evidence type="ECO:0000256" key="1">
    <source>
        <dbReference type="SAM" id="MobiDB-lite"/>
    </source>
</evidence>